<comment type="pathway">
    <text evidence="10">Carbohydrate degradation.</text>
</comment>
<comment type="cofactor">
    <cofactor evidence="10 13">
        <name>a divalent metal cation</name>
        <dbReference type="ChEBI" id="CHEBI:60240"/>
    </cofactor>
    <text evidence="10 13">Binds 1 divalent metal cation per subunit.</text>
</comment>
<evidence type="ECO:0000256" key="12">
    <source>
        <dbReference type="PIRSR" id="PIRSR001461-1"/>
    </source>
</evidence>
<evidence type="ECO:0000256" key="2">
    <source>
        <dbReference type="ARBA" id="ARBA00001936"/>
    </source>
</evidence>
<dbReference type="InterPro" id="IPR013785">
    <property type="entry name" value="Aldolase_TIM"/>
</dbReference>
<dbReference type="SUPFAM" id="SSF51366">
    <property type="entry name" value="Ribulose-phoshate binding barrel"/>
    <property type="match status" value="1"/>
</dbReference>
<feature type="binding site" evidence="10 13">
    <location>
        <position position="66"/>
    </location>
    <ligand>
        <name>a divalent metal cation</name>
        <dbReference type="ChEBI" id="CHEBI:60240"/>
    </ligand>
</feature>
<evidence type="ECO:0000256" key="11">
    <source>
        <dbReference type="PIRNR" id="PIRNR001461"/>
    </source>
</evidence>
<evidence type="ECO:0000256" key="7">
    <source>
        <dbReference type="ARBA" id="ARBA00013188"/>
    </source>
</evidence>
<dbReference type="Pfam" id="PF00834">
    <property type="entry name" value="Ribul_P_3_epim"/>
    <property type="match status" value="1"/>
</dbReference>
<dbReference type="Proteomes" id="UP000316925">
    <property type="component" value="Unassembled WGS sequence"/>
</dbReference>
<proteinExistence type="inferred from homology"/>
<dbReference type="NCBIfam" id="NF004076">
    <property type="entry name" value="PRK05581.1-4"/>
    <property type="match status" value="1"/>
</dbReference>
<evidence type="ECO:0000256" key="5">
    <source>
        <dbReference type="ARBA" id="ARBA00001954"/>
    </source>
</evidence>
<dbReference type="CDD" id="cd00429">
    <property type="entry name" value="RPE"/>
    <property type="match status" value="1"/>
</dbReference>
<comment type="catalytic activity">
    <reaction evidence="1 10 11">
        <text>D-ribulose 5-phosphate = D-xylulose 5-phosphate</text>
        <dbReference type="Rhea" id="RHEA:13677"/>
        <dbReference type="ChEBI" id="CHEBI:57737"/>
        <dbReference type="ChEBI" id="CHEBI:58121"/>
        <dbReference type="EC" id="5.1.3.1"/>
    </reaction>
</comment>
<accession>A0A523YL53</accession>
<feature type="binding site" evidence="10 13">
    <location>
        <position position="175"/>
    </location>
    <ligand>
        <name>a divalent metal cation</name>
        <dbReference type="ChEBI" id="CHEBI:60240"/>
    </ligand>
</feature>
<name>A0A523YL53_UNCAE</name>
<dbReference type="InterPro" id="IPR011060">
    <property type="entry name" value="RibuloseP-bd_barrel"/>
</dbReference>
<comment type="caution">
    <text evidence="10">Lacks conserved residue(s) required for the propagation of feature annotation.</text>
</comment>
<evidence type="ECO:0000256" key="13">
    <source>
        <dbReference type="PIRSR" id="PIRSR001461-2"/>
    </source>
</evidence>
<comment type="function">
    <text evidence="10">Catalyzes the reversible epimerization of D-ribulose 5-phosphate to D-xylulose 5-phosphate.</text>
</comment>
<keyword evidence="13" id="KW-0170">Cobalt</keyword>
<feature type="binding site" evidence="10 14">
    <location>
        <begin position="142"/>
        <end position="145"/>
    </location>
    <ligand>
        <name>substrate</name>
    </ligand>
</feature>
<feature type="binding site" evidence="10 13">
    <location>
        <position position="33"/>
    </location>
    <ligand>
        <name>a divalent metal cation</name>
        <dbReference type="ChEBI" id="CHEBI:60240"/>
    </ligand>
</feature>
<reference evidence="15 16" key="1">
    <citation type="submission" date="2019-03" db="EMBL/GenBank/DDBJ databases">
        <title>Metabolic potential of uncultured bacteria and archaea associated with petroleum seepage in deep-sea sediments.</title>
        <authorList>
            <person name="Dong X."/>
            <person name="Hubert C."/>
        </authorList>
    </citation>
    <scope>NUCLEOTIDE SEQUENCE [LARGE SCALE GENOMIC DNA]</scope>
    <source>
        <strain evidence="15">E29_bin28</strain>
    </source>
</reference>
<dbReference type="GO" id="GO:0005737">
    <property type="term" value="C:cytoplasm"/>
    <property type="evidence" value="ECO:0007669"/>
    <property type="project" value="UniProtKB-ARBA"/>
</dbReference>
<evidence type="ECO:0000256" key="8">
    <source>
        <dbReference type="ARBA" id="ARBA00022723"/>
    </source>
</evidence>
<keyword evidence="10 11" id="KW-0119">Carbohydrate metabolism</keyword>
<comment type="cofactor">
    <cofactor evidence="5">
        <name>Fe(2+)</name>
        <dbReference type="ChEBI" id="CHEBI:29033"/>
    </cofactor>
</comment>
<evidence type="ECO:0000313" key="15">
    <source>
        <dbReference type="EMBL" id="TET91759.1"/>
    </source>
</evidence>
<comment type="caution">
    <text evidence="15">The sequence shown here is derived from an EMBL/GenBank/DDBJ whole genome shotgun (WGS) entry which is preliminary data.</text>
</comment>
<comment type="similarity">
    <text evidence="6 10 11">Belongs to the ribulose-phosphate 3-epimerase family.</text>
</comment>
<organism evidence="15 16">
    <name type="scientific">Aerophobetes bacterium</name>
    <dbReference type="NCBI Taxonomy" id="2030807"/>
    <lineage>
        <taxon>Bacteria</taxon>
        <taxon>Candidatus Aerophobota</taxon>
    </lineage>
</organism>
<evidence type="ECO:0000256" key="6">
    <source>
        <dbReference type="ARBA" id="ARBA00009541"/>
    </source>
</evidence>
<feature type="binding site" evidence="10 13">
    <location>
        <position position="35"/>
    </location>
    <ligand>
        <name>a divalent metal cation</name>
        <dbReference type="ChEBI" id="CHEBI:60240"/>
    </ligand>
</feature>
<keyword evidence="13" id="KW-0862">Zinc</keyword>
<dbReference type="PANTHER" id="PTHR11749">
    <property type="entry name" value="RIBULOSE-5-PHOSPHATE-3-EPIMERASE"/>
    <property type="match status" value="1"/>
</dbReference>
<evidence type="ECO:0000256" key="1">
    <source>
        <dbReference type="ARBA" id="ARBA00001782"/>
    </source>
</evidence>
<comment type="cofactor">
    <cofactor evidence="2">
        <name>Mn(2+)</name>
        <dbReference type="ChEBI" id="CHEBI:29035"/>
    </cofactor>
</comment>
<dbReference type="AlphaFoldDB" id="A0A523YL53"/>
<evidence type="ECO:0000256" key="4">
    <source>
        <dbReference type="ARBA" id="ARBA00001947"/>
    </source>
</evidence>
<dbReference type="GO" id="GO:0004750">
    <property type="term" value="F:D-ribulose-phosphate 3-epimerase activity"/>
    <property type="evidence" value="ECO:0007669"/>
    <property type="project" value="UniProtKB-UniRule"/>
</dbReference>
<comment type="cofactor">
    <cofactor evidence="3">
        <name>Co(2+)</name>
        <dbReference type="ChEBI" id="CHEBI:48828"/>
    </cofactor>
</comment>
<keyword evidence="9 10" id="KW-0413">Isomerase</keyword>
<dbReference type="EMBL" id="SOIJ01000263">
    <property type="protein sequence ID" value="TET91759.1"/>
    <property type="molecule type" value="Genomic_DNA"/>
</dbReference>
<dbReference type="Gene3D" id="3.20.20.70">
    <property type="entry name" value="Aldolase class I"/>
    <property type="match status" value="1"/>
</dbReference>
<dbReference type="NCBIfam" id="TIGR01163">
    <property type="entry name" value="rpe"/>
    <property type="match status" value="1"/>
</dbReference>
<keyword evidence="13" id="KW-0464">Manganese</keyword>
<dbReference type="FunFam" id="3.20.20.70:FF:000004">
    <property type="entry name" value="Ribulose-phosphate 3-epimerase"/>
    <property type="match status" value="1"/>
</dbReference>
<dbReference type="PROSITE" id="PS01086">
    <property type="entry name" value="RIBUL_P_3_EPIMER_2"/>
    <property type="match status" value="1"/>
</dbReference>
<dbReference type="InterPro" id="IPR026019">
    <property type="entry name" value="Ribul_P_3_epim"/>
</dbReference>
<evidence type="ECO:0000256" key="9">
    <source>
        <dbReference type="ARBA" id="ARBA00023235"/>
    </source>
</evidence>
<sequence length="225" mass="24844">MKVKVAASLMCADLTRLGDEIKKLEKGGIDLFHFDIMDGRFVPNLMLGPLILESLRDKTSLPFDAHLQITNPEKYIGRFAEVGSNIISIHVEVCHFLYRVIDVIKENGMRACVALNPATPLSSIEYVLAEVDMVLLMTVDPGYAGQAFIPAVVPKIKRLRELIEEKELNIDVEVDGNINEKTVPQVLSAGANVLVAGTSSIFSGKEDLEKATRSFRKICGFDPEK</sequence>
<dbReference type="EC" id="5.1.3.1" evidence="7 10"/>
<dbReference type="HAMAP" id="MF_02227">
    <property type="entry name" value="RPE"/>
    <property type="match status" value="1"/>
</dbReference>
<evidence type="ECO:0000256" key="10">
    <source>
        <dbReference type="HAMAP-Rule" id="MF_02227"/>
    </source>
</evidence>
<dbReference type="GO" id="GO:0019323">
    <property type="term" value="P:pentose catabolic process"/>
    <property type="evidence" value="ECO:0007669"/>
    <property type="project" value="UniProtKB-UniRule"/>
</dbReference>
<comment type="cofactor">
    <cofactor evidence="4">
        <name>Zn(2+)</name>
        <dbReference type="ChEBI" id="CHEBI:29105"/>
    </cofactor>
</comment>
<evidence type="ECO:0000256" key="3">
    <source>
        <dbReference type="ARBA" id="ARBA00001941"/>
    </source>
</evidence>
<keyword evidence="8 10" id="KW-0479">Metal-binding</keyword>
<evidence type="ECO:0000313" key="16">
    <source>
        <dbReference type="Proteomes" id="UP000316925"/>
    </source>
</evidence>
<protein>
    <recommendedName>
        <fullName evidence="7 10">Ribulose-phosphate 3-epimerase</fullName>
        <ecNumber evidence="7 10">5.1.3.1</ecNumber>
    </recommendedName>
</protein>
<feature type="binding site" evidence="10 14">
    <location>
        <position position="8"/>
    </location>
    <ligand>
        <name>substrate</name>
    </ligand>
</feature>
<feature type="binding site" evidence="10 14">
    <location>
        <position position="66"/>
    </location>
    <ligand>
        <name>substrate</name>
    </ligand>
</feature>
<dbReference type="InterPro" id="IPR000056">
    <property type="entry name" value="Ribul_P_3_epim-like"/>
</dbReference>
<dbReference type="PIRSF" id="PIRSF001461">
    <property type="entry name" value="RPE"/>
    <property type="match status" value="1"/>
</dbReference>
<feature type="active site" description="Proton donor" evidence="10 12">
    <location>
        <position position="175"/>
    </location>
</feature>
<dbReference type="GO" id="GO:0046872">
    <property type="term" value="F:metal ion binding"/>
    <property type="evidence" value="ECO:0007669"/>
    <property type="project" value="UniProtKB-UniRule"/>
</dbReference>
<evidence type="ECO:0000256" key="14">
    <source>
        <dbReference type="PIRSR" id="PIRSR001461-3"/>
    </source>
</evidence>
<dbReference type="GO" id="GO:0006098">
    <property type="term" value="P:pentose-phosphate shunt"/>
    <property type="evidence" value="ECO:0007669"/>
    <property type="project" value="UniProtKB-UniRule"/>
</dbReference>
<gene>
    <name evidence="10 15" type="primary">rpe</name>
    <name evidence="15" type="ORF">E3J33_04610</name>
</gene>
<feature type="active site" description="Proton acceptor" evidence="10 12">
    <location>
        <position position="35"/>
    </location>
</feature>